<feature type="domain" description="U-box" evidence="18">
    <location>
        <begin position="37"/>
        <end position="110"/>
    </location>
</feature>
<dbReference type="InterPro" id="IPR013083">
    <property type="entry name" value="Znf_RING/FYVE/PHD"/>
</dbReference>
<dbReference type="Gene3D" id="2.40.100.10">
    <property type="entry name" value="Cyclophilin-like"/>
    <property type="match status" value="1"/>
</dbReference>
<dbReference type="Pfam" id="PF00160">
    <property type="entry name" value="Pro_isomerase"/>
    <property type="match status" value="1"/>
</dbReference>
<sequence>MGKGTDKLYITHSEWSGPDTFGASTGYTAKAANLPFKRLPYNFCAVSLQPFTHPVCTPDGTIFDLTNIIPWLKKHGTNPVTGAPLSHKDLLKLHVAKNEDGEYCDPVTFKVFTDNTHIVAIRTSGNVFSWDTIERLNVKPKHWRDLVGDEEFTRKDVITLQDPQNLESRDMSGFKYLKDGTSTLTEEQAAERADPLSGINVSAMGSGAKILAAKAAVAKARAAKSSDPNHNPSRPGGRAPGALSHDGPSSSSAGGSNSAAKSVPYNAARHTTGRAAASLTSTSLTPHTGAERALLSDEEYMLKPKRIKIKGYARISTNLGNLNIELHTDYAPKAVYNFVKLAQKGYYKGVCFHRNIRNFMVLPFPRSQHAPLLTTNQIQGGDPTATGRGGTSHWGKPFDDEFESPLLHDARGILSMANKGKNTNSSQFFITYRAAKHLDRKHTIFGKVVGGLDVLDKMEVAPVGDGDAPIRDIVMKEVVVFVDPFDEYLKKRASEEEKGRNEEERRRSGQNEEDLTTWTGKRLRDIGRGSGGGAGEVGKYLKAEAKVVMGEGEGAGEVVEEEYAYEEPVKKKPKARGGFGNFDSW</sequence>
<name>A0A292PSZ2_9PEZI</name>
<feature type="region of interest" description="Disordered" evidence="16">
    <location>
        <begin position="493"/>
        <end position="533"/>
    </location>
</feature>
<accession>A0A292PSZ2</accession>
<evidence type="ECO:0000256" key="11">
    <source>
        <dbReference type="ARBA" id="ARBA00023110"/>
    </source>
</evidence>
<feature type="compositionally biased region" description="Basic and acidic residues" evidence="16">
    <location>
        <begin position="493"/>
        <end position="510"/>
    </location>
</feature>
<evidence type="ECO:0000256" key="15">
    <source>
        <dbReference type="ARBA" id="ARBA00033051"/>
    </source>
</evidence>
<feature type="region of interest" description="Disordered" evidence="16">
    <location>
        <begin position="566"/>
        <end position="585"/>
    </location>
</feature>
<comment type="catalytic activity">
    <reaction evidence="1">
        <text>S-ubiquitinyl-[E2 ubiquitin-conjugating enzyme]-L-cysteine + [acceptor protein]-L-lysine = [E2 ubiquitin-conjugating enzyme]-L-cysteine + N(6)-ubiquitinyl-[acceptor protein]-L-lysine.</text>
        <dbReference type="EC" id="2.3.2.27"/>
    </reaction>
</comment>
<dbReference type="EMBL" id="LN891071">
    <property type="protein sequence ID" value="CUS09758.1"/>
    <property type="molecule type" value="Genomic_DNA"/>
</dbReference>
<dbReference type="PROSITE" id="PS50072">
    <property type="entry name" value="CSA_PPIASE_2"/>
    <property type="match status" value="1"/>
</dbReference>
<dbReference type="InterPro" id="IPR029000">
    <property type="entry name" value="Cyclophilin-like_dom_sf"/>
</dbReference>
<dbReference type="FunFam" id="3.30.40.10:FF:000079">
    <property type="entry name" value="Peptidyl-prolyl cis-trans isomerase 2"/>
    <property type="match status" value="1"/>
</dbReference>
<evidence type="ECO:0000256" key="2">
    <source>
        <dbReference type="ARBA" id="ARBA00000971"/>
    </source>
</evidence>
<dbReference type="EC" id="2.3.2.27" evidence="6"/>
<keyword evidence="9" id="KW-0808">Transferase</keyword>
<reference evidence="19" key="1">
    <citation type="submission" date="2015-10" db="EMBL/GenBank/DDBJ databases">
        <authorList>
            <person name="Regsiter A."/>
            <person name="william w."/>
        </authorList>
    </citation>
    <scope>NUCLEOTIDE SEQUENCE</scope>
    <source>
        <strain evidence="19">Montdore</strain>
    </source>
</reference>
<protein>
    <recommendedName>
        <fullName evidence="8">Peptidyl-prolyl cis-trans isomerase-like 2</fullName>
        <ecNumber evidence="6">2.3.2.27</ecNumber>
        <ecNumber evidence="7">5.2.1.8</ecNumber>
    </recommendedName>
    <alternativeName>
        <fullName evidence="13">Cyclophilin-60</fullName>
    </alternativeName>
    <alternativeName>
        <fullName evidence="14">Cyclophilin-like protein Cyp-60</fullName>
    </alternativeName>
    <alternativeName>
        <fullName evidence="15">RING-type E3 ubiquitin transferase isomerase-like 2</fullName>
    </alternativeName>
</protein>
<keyword evidence="11" id="KW-0697">Rotamase</keyword>
<evidence type="ECO:0000256" key="12">
    <source>
        <dbReference type="ARBA" id="ARBA00023242"/>
    </source>
</evidence>
<dbReference type="CDD" id="cd01923">
    <property type="entry name" value="cyclophilin_RING"/>
    <property type="match status" value="1"/>
</dbReference>
<comment type="similarity">
    <text evidence="5">Belongs to the cyclophilin-type PPIase family. PPIL2 subfamily.</text>
</comment>
<evidence type="ECO:0000256" key="8">
    <source>
        <dbReference type="ARBA" id="ARBA00020592"/>
    </source>
</evidence>
<dbReference type="AlphaFoldDB" id="A0A292PSZ2"/>
<keyword evidence="11" id="KW-0413">Isomerase</keyword>
<comment type="subcellular location">
    <subcellularLocation>
        <location evidence="4">Nucleus</location>
    </subcellularLocation>
</comment>
<feature type="domain" description="PPIase cyclophilin-type" evidence="17">
    <location>
        <begin position="316"/>
        <end position="480"/>
    </location>
</feature>
<evidence type="ECO:0000256" key="3">
    <source>
        <dbReference type="ARBA" id="ARBA00003697"/>
    </source>
</evidence>
<evidence type="ECO:0000256" key="9">
    <source>
        <dbReference type="ARBA" id="ARBA00022679"/>
    </source>
</evidence>
<dbReference type="SUPFAM" id="SSF57850">
    <property type="entry name" value="RING/U-box"/>
    <property type="match status" value="1"/>
</dbReference>
<evidence type="ECO:0000256" key="7">
    <source>
        <dbReference type="ARBA" id="ARBA00013194"/>
    </source>
</evidence>
<dbReference type="InterPro" id="IPR026951">
    <property type="entry name" value="PPIL2_U-box_dom"/>
</dbReference>
<dbReference type="PANTHER" id="PTHR45625:SF1">
    <property type="entry name" value="RING-TYPE E3 UBIQUITIN-PROTEIN LIGASE PPIL2"/>
    <property type="match status" value="1"/>
</dbReference>
<comment type="catalytic activity">
    <reaction evidence="2">
        <text>[protein]-peptidylproline (omega=180) = [protein]-peptidylproline (omega=0)</text>
        <dbReference type="Rhea" id="RHEA:16237"/>
        <dbReference type="Rhea" id="RHEA-COMP:10747"/>
        <dbReference type="Rhea" id="RHEA-COMP:10748"/>
        <dbReference type="ChEBI" id="CHEBI:83833"/>
        <dbReference type="ChEBI" id="CHEBI:83834"/>
        <dbReference type="EC" id="5.2.1.8"/>
    </reaction>
</comment>
<evidence type="ECO:0000256" key="16">
    <source>
        <dbReference type="SAM" id="MobiDB-lite"/>
    </source>
</evidence>
<dbReference type="SMART" id="SM00504">
    <property type="entry name" value="Ubox"/>
    <property type="match status" value="1"/>
</dbReference>
<evidence type="ECO:0000259" key="17">
    <source>
        <dbReference type="PROSITE" id="PS50072"/>
    </source>
</evidence>
<feature type="region of interest" description="Disordered" evidence="16">
    <location>
        <begin position="221"/>
        <end position="262"/>
    </location>
</feature>
<dbReference type="InterPro" id="IPR044666">
    <property type="entry name" value="Cyclophilin_A-like"/>
</dbReference>
<evidence type="ECO:0000256" key="14">
    <source>
        <dbReference type="ARBA" id="ARBA00030942"/>
    </source>
</evidence>
<dbReference type="GO" id="GO:0000209">
    <property type="term" value="P:protein polyubiquitination"/>
    <property type="evidence" value="ECO:0007669"/>
    <property type="project" value="TreeGrafter"/>
</dbReference>
<proteinExistence type="inferred from homology"/>
<comment type="function">
    <text evidence="3">May catalyze the cis-trans isomerization of proline imidic peptide bonds in oligopeptides thereby assisting the folding of proteins. May also function as a chaperone, playing a role in intracellular transport of proteins. May also have a protein ubiquitin ligase activity acting as an E3 ubiquitin protein ligase or as a ubiquitin-ubiquitin ligase promoting elongation of ubiquitin chains on proteins.</text>
</comment>
<evidence type="ECO:0000256" key="13">
    <source>
        <dbReference type="ARBA" id="ARBA00030661"/>
    </source>
</evidence>
<evidence type="ECO:0000256" key="4">
    <source>
        <dbReference type="ARBA" id="ARBA00004123"/>
    </source>
</evidence>
<keyword evidence="10" id="KW-0833">Ubl conjugation pathway</keyword>
<dbReference type="CDD" id="cd16663">
    <property type="entry name" value="RING-Ubox_PPIL2"/>
    <property type="match status" value="1"/>
</dbReference>
<dbReference type="GO" id="GO:0061630">
    <property type="term" value="F:ubiquitin protein ligase activity"/>
    <property type="evidence" value="ECO:0007669"/>
    <property type="project" value="UniProtKB-EC"/>
</dbReference>
<evidence type="ECO:0000256" key="10">
    <source>
        <dbReference type="ARBA" id="ARBA00022786"/>
    </source>
</evidence>
<evidence type="ECO:0000313" key="20">
    <source>
        <dbReference type="Proteomes" id="UP001412239"/>
    </source>
</evidence>
<dbReference type="Proteomes" id="UP001412239">
    <property type="component" value="Unassembled WGS sequence"/>
</dbReference>
<dbReference type="PANTHER" id="PTHR45625">
    <property type="entry name" value="PEPTIDYL-PROLYL CIS-TRANS ISOMERASE-RELATED"/>
    <property type="match status" value="1"/>
</dbReference>
<dbReference type="Pfam" id="PF04564">
    <property type="entry name" value="U-box"/>
    <property type="match status" value="1"/>
</dbReference>
<dbReference type="SUPFAM" id="SSF50891">
    <property type="entry name" value="Cyclophilin-like"/>
    <property type="match status" value="1"/>
</dbReference>
<organism evidence="19 20">
    <name type="scientific">Tuber aestivum</name>
    <name type="common">summer truffle</name>
    <dbReference type="NCBI Taxonomy" id="59557"/>
    <lineage>
        <taxon>Eukaryota</taxon>
        <taxon>Fungi</taxon>
        <taxon>Dikarya</taxon>
        <taxon>Ascomycota</taxon>
        <taxon>Pezizomycotina</taxon>
        <taxon>Pezizomycetes</taxon>
        <taxon>Pezizales</taxon>
        <taxon>Tuberaceae</taxon>
        <taxon>Tuber</taxon>
    </lineage>
</organism>
<feature type="compositionally biased region" description="Low complexity" evidence="16">
    <location>
        <begin position="241"/>
        <end position="262"/>
    </location>
</feature>
<evidence type="ECO:0000313" key="19">
    <source>
        <dbReference type="EMBL" id="CUS09758.1"/>
    </source>
</evidence>
<evidence type="ECO:0000256" key="1">
    <source>
        <dbReference type="ARBA" id="ARBA00000900"/>
    </source>
</evidence>
<dbReference type="InterPro" id="IPR002130">
    <property type="entry name" value="Cyclophilin-type_PPIase_dom"/>
</dbReference>
<keyword evidence="20" id="KW-1185">Reference proteome</keyword>
<evidence type="ECO:0000256" key="5">
    <source>
        <dbReference type="ARBA" id="ARBA00007930"/>
    </source>
</evidence>
<dbReference type="Gene3D" id="3.30.40.10">
    <property type="entry name" value="Zinc/RING finger domain, C3HC4 (zinc finger)"/>
    <property type="match status" value="1"/>
</dbReference>
<dbReference type="PROSITE" id="PS51698">
    <property type="entry name" value="U_BOX"/>
    <property type="match status" value="1"/>
</dbReference>
<dbReference type="PRINTS" id="PR00153">
    <property type="entry name" value="CSAPPISMRASE"/>
</dbReference>
<dbReference type="EC" id="5.2.1.8" evidence="7"/>
<dbReference type="GO" id="GO:0003755">
    <property type="term" value="F:peptidyl-prolyl cis-trans isomerase activity"/>
    <property type="evidence" value="ECO:0007669"/>
    <property type="project" value="UniProtKB-KW"/>
</dbReference>
<dbReference type="GO" id="GO:0071013">
    <property type="term" value="C:catalytic step 2 spliceosome"/>
    <property type="evidence" value="ECO:0007669"/>
    <property type="project" value="TreeGrafter"/>
</dbReference>
<gene>
    <name evidence="19" type="ORF">GSTUAT00006188001</name>
</gene>
<dbReference type="InterPro" id="IPR003613">
    <property type="entry name" value="Ubox_domain"/>
</dbReference>
<evidence type="ECO:0000259" key="18">
    <source>
        <dbReference type="PROSITE" id="PS51698"/>
    </source>
</evidence>
<evidence type="ECO:0000256" key="6">
    <source>
        <dbReference type="ARBA" id="ARBA00012483"/>
    </source>
</evidence>
<keyword evidence="12" id="KW-0539">Nucleus</keyword>